<dbReference type="AlphaFoldDB" id="A0A7J7XBX4"/>
<reference evidence="1 2" key="1">
    <citation type="journal article" date="2020" name="Nature">
        <title>Six reference-quality genomes reveal evolution of bat adaptations.</title>
        <authorList>
            <person name="Jebb D."/>
            <person name="Huang Z."/>
            <person name="Pippel M."/>
            <person name="Hughes G.M."/>
            <person name="Lavrichenko K."/>
            <person name="Devanna P."/>
            <person name="Winkler S."/>
            <person name="Jermiin L.S."/>
            <person name="Skirmuntt E.C."/>
            <person name="Katzourakis A."/>
            <person name="Burkitt-Gray L."/>
            <person name="Ray D.A."/>
            <person name="Sullivan K.A.M."/>
            <person name="Roscito J.G."/>
            <person name="Kirilenko B.M."/>
            <person name="Davalos L.M."/>
            <person name="Corthals A.P."/>
            <person name="Power M.L."/>
            <person name="Jones G."/>
            <person name="Ransome R.D."/>
            <person name="Dechmann D.K.N."/>
            <person name="Locatelli A.G."/>
            <person name="Puechmaille S.J."/>
            <person name="Fedrigo O."/>
            <person name="Jarvis E.D."/>
            <person name="Hiller M."/>
            <person name="Vernes S.C."/>
            <person name="Myers E.W."/>
            <person name="Teeling E.C."/>
        </authorList>
    </citation>
    <scope>NUCLEOTIDE SEQUENCE [LARGE SCALE GENOMIC DNA]</scope>
    <source>
        <strain evidence="1">MPipKuh1</strain>
        <tissue evidence="1">Flight muscle</tissue>
    </source>
</reference>
<organism evidence="1 2">
    <name type="scientific">Pipistrellus kuhlii</name>
    <name type="common">Kuhl's pipistrelle</name>
    <dbReference type="NCBI Taxonomy" id="59472"/>
    <lineage>
        <taxon>Eukaryota</taxon>
        <taxon>Metazoa</taxon>
        <taxon>Chordata</taxon>
        <taxon>Craniata</taxon>
        <taxon>Vertebrata</taxon>
        <taxon>Euteleostomi</taxon>
        <taxon>Mammalia</taxon>
        <taxon>Eutheria</taxon>
        <taxon>Laurasiatheria</taxon>
        <taxon>Chiroptera</taxon>
        <taxon>Yangochiroptera</taxon>
        <taxon>Vespertilionidae</taxon>
        <taxon>Pipistrellus</taxon>
    </lineage>
</organism>
<dbReference type="Proteomes" id="UP000558488">
    <property type="component" value="Unassembled WGS sequence"/>
</dbReference>
<sequence length="152" mass="17392">MVPKSTVIQSGDLREKWELFGWKKGSSGQGNSIHKSCYSLQTERSQVRFQSRACTLVAGTSPLGDVQEAADQCFSLINVSNSLSLSLPLFKKSIKCIFLKKSYYPLYEESIWMEVGVVTKAYAHYTILHAHTHTHLRIRRTIKILIDYFQFK</sequence>
<gene>
    <name evidence="1" type="ORF">mPipKuh1_010584</name>
</gene>
<name>A0A7J7XBX4_PIPKU</name>
<proteinExistence type="predicted"/>
<comment type="caution">
    <text evidence="1">The sequence shown here is derived from an EMBL/GenBank/DDBJ whole genome shotgun (WGS) entry which is preliminary data.</text>
</comment>
<accession>A0A7J7XBX4</accession>
<protein>
    <submittedName>
        <fullName evidence="1">Uncharacterized protein</fullName>
    </submittedName>
</protein>
<keyword evidence="2" id="KW-1185">Reference proteome</keyword>
<evidence type="ECO:0000313" key="2">
    <source>
        <dbReference type="Proteomes" id="UP000558488"/>
    </source>
</evidence>
<dbReference type="EMBL" id="JACAGB010000008">
    <property type="protein sequence ID" value="KAF6346800.1"/>
    <property type="molecule type" value="Genomic_DNA"/>
</dbReference>
<evidence type="ECO:0000313" key="1">
    <source>
        <dbReference type="EMBL" id="KAF6346800.1"/>
    </source>
</evidence>